<keyword evidence="1" id="KW-0472">Membrane</keyword>
<keyword evidence="3" id="KW-1185">Reference proteome</keyword>
<feature type="transmembrane region" description="Helical" evidence="1">
    <location>
        <begin position="30"/>
        <end position="51"/>
    </location>
</feature>
<reference evidence="2" key="2">
    <citation type="submission" date="2020-09" db="EMBL/GenBank/DDBJ databases">
        <authorList>
            <person name="Sun Q."/>
            <person name="Ohkuma M."/>
        </authorList>
    </citation>
    <scope>NUCLEOTIDE SEQUENCE</scope>
    <source>
        <strain evidence="2">JCM 4125</strain>
    </source>
</reference>
<sequence>MKDAFFIAAPLFTAASLSLAGVVAGADTAFLLPGLTLLMLTGSSLVLIAAIQLNYYARQFAFTIKDVEERIGHRPGWQSTDPTVRDREFARIQRVAHKRYVKFANYSVNCFNLGVLLLGLGVACALAPPDDGKQQPWRWVAGAMVLAATALEGLWIRALMASKRSD</sequence>
<accession>A0A918LQH9</accession>
<dbReference type="AlphaFoldDB" id="A0A918LQH9"/>
<evidence type="ECO:0000256" key="1">
    <source>
        <dbReference type="SAM" id="Phobius"/>
    </source>
</evidence>
<organism evidence="2 3">
    <name type="scientific">Streptomyces phaeofaciens</name>
    <dbReference type="NCBI Taxonomy" id="68254"/>
    <lineage>
        <taxon>Bacteria</taxon>
        <taxon>Bacillati</taxon>
        <taxon>Actinomycetota</taxon>
        <taxon>Actinomycetes</taxon>
        <taxon>Kitasatosporales</taxon>
        <taxon>Streptomycetaceae</taxon>
        <taxon>Streptomyces</taxon>
    </lineage>
</organism>
<dbReference type="EMBL" id="BMSA01000002">
    <property type="protein sequence ID" value="GGT34474.1"/>
    <property type="molecule type" value="Genomic_DNA"/>
</dbReference>
<reference evidence="2" key="1">
    <citation type="journal article" date="2014" name="Int. J. Syst. Evol. Microbiol.">
        <title>Complete genome sequence of Corynebacterium casei LMG S-19264T (=DSM 44701T), isolated from a smear-ripened cheese.</title>
        <authorList>
            <consortium name="US DOE Joint Genome Institute (JGI-PGF)"/>
            <person name="Walter F."/>
            <person name="Albersmeier A."/>
            <person name="Kalinowski J."/>
            <person name="Ruckert C."/>
        </authorList>
    </citation>
    <scope>NUCLEOTIDE SEQUENCE</scope>
    <source>
        <strain evidence="2">JCM 4125</strain>
    </source>
</reference>
<comment type="caution">
    <text evidence="2">The sequence shown here is derived from an EMBL/GenBank/DDBJ whole genome shotgun (WGS) entry which is preliminary data.</text>
</comment>
<dbReference type="Proteomes" id="UP000646776">
    <property type="component" value="Unassembled WGS sequence"/>
</dbReference>
<protein>
    <submittedName>
        <fullName evidence="2">Uncharacterized protein</fullName>
    </submittedName>
</protein>
<proteinExistence type="predicted"/>
<evidence type="ECO:0000313" key="3">
    <source>
        <dbReference type="Proteomes" id="UP000646776"/>
    </source>
</evidence>
<gene>
    <name evidence="2" type="ORF">GCM10010226_08110</name>
</gene>
<keyword evidence="1" id="KW-1133">Transmembrane helix</keyword>
<feature type="transmembrane region" description="Helical" evidence="1">
    <location>
        <begin position="140"/>
        <end position="160"/>
    </location>
</feature>
<feature type="transmembrane region" description="Helical" evidence="1">
    <location>
        <begin position="103"/>
        <end position="128"/>
    </location>
</feature>
<evidence type="ECO:0000313" key="2">
    <source>
        <dbReference type="EMBL" id="GGT34474.1"/>
    </source>
</evidence>
<name>A0A918LQH9_9ACTN</name>
<keyword evidence="1" id="KW-0812">Transmembrane</keyword>